<accession>A0A1I2F211</accession>
<sequence length="297" mass="31082">MFAGILAGLAAGALWGLVFVAPHMVRGFSSIDLAAGRFVAYGATALGMLLWGLRGTPLRPTLRQAGAALWLSVLGFTGYYLLLALAIRHAGTAMPALIIGTIPLWVMLLGKPQGLRWRALLPGLLLTVAGLALMSEVPQAGGGEAAAAYGQGVLLALVALVCWTAFALLNAAWLKRHTEVSASDWANWLGIATGVGGLLLWLALGSPLHELAQRPGFGGFVLVCAAIGIGSSWLATILWSIASQRLSASLCGQLIVSETLFALLYSFAWEGSWPTATQWAASVLFTLGILASIKAHR</sequence>
<dbReference type="InterPro" id="IPR000620">
    <property type="entry name" value="EamA_dom"/>
</dbReference>
<dbReference type="RefSeq" id="WP_092940075.1">
    <property type="nucleotide sequence ID" value="NZ_FONX01000009.1"/>
</dbReference>
<evidence type="ECO:0000259" key="2">
    <source>
        <dbReference type="Pfam" id="PF00892"/>
    </source>
</evidence>
<keyword evidence="1" id="KW-1133">Transmembrane helix</keyword>
<dbReference type="AlphaFoldDB" id="A0A1I2F211"/>
<dbReference type="GO" id="GO:0016020">
    <property type="term" value="C:membrane"/>
    <property type="evidence" value="ECO:0007669"/>
    <property type="project" value="InterPro"/>
</dbReference>
<dbReference type="EMBL" id="FONX01000009">
    <property type="protein sequence ID" value="SFE99195.1"/>
    <property type="molecule type" value="Genomic_DNA"/>
</dbReference>
<keyword evidence="1" id="KW-0472">Membrane</keyword>
<dbReference type="Proteomes" id="UP000199119">
    <property type="component" value="Unassembled WGS sequence"/>
</dbReference>
<evidence type="ECO:0000256" key="1">
    <source>
        <dbReference type="SAM" id="Phobius"/>
    </source>
</evidence>
<dbReference type="STRING" id="1177982.SAMN04489711_10964"/>
<feature type="transmembrane region" description="Helical" evidence="1">
    <location>
        <begin position="117"/>
        <end position="134"/>
    </location>
</feature>
<dbReference type="Pfam" id="PF00892">
    <property type="entry name" value="EamA"/>
    <property type="match status" value="1"/>
</dbReference>
<keyword evidence="1" id="KW-0812">Transmembrane</keyword>
<feature type="transmembrane region" description="Helical" evidence="1">
    <location>
        <begin position="154"/>
        <end position="173"/>
    </location>
</feature>
<dbReference type="SUPFAM" id="SSF103481">
    <property type="entry name" value="Multidrug resistance efflux transporter EmrE"/>
    <property type="match status" value="1"/>
</dbReference>
<evidence type="ECO:0000313" key="3">
    <source>
        <dbReference type="EMBL" id="SFE99195.1"/>
    </source>
</evidence>
<feature type="transmembrane region" description="Helical" evidence="1">
    <location>
        <begin position="275"/>
        <end position="293"/>
    </location>
</feature>
<feature type="transmembrane region" description="Helical" evidence="1">
    <location>
        <begin position="37"/>
        <end position="53"/>
    </location>
</feature>
<gene>
    <name evidence="3" type="ORF">SAMN04489711_10964</name>
</gene>
<proteinExistence type="predicted"/>
<name>A0A1I2F211_9BURK</name>
<feature type="domain" description="EamA" evidence="2">
    <location>
        <begin position="3"/>
        <end position="134"/>
    </location>
</feature>
<feature type="transmembrane region" description="Helical" evidence="1">
    <location>
        <begin position="185"/>
        <end position="204"/>
    </location>
</feature>
<feature type="transmembrane region" description="Helical" evidence="1">
    <location>
        <begin position="65"/>
        <end position="87"/>
    </location>
</feature>
<dbReference type="InterPro" id="IPR037185">
    <property type="entry name" value="EmrE-like"/>
</dbReference>
<dbReference type="OrthoDB" id="7216522at2"/>
<feature type="transmembrane region" description="Helical" evidence="1">
    <location>
        <begin position="250"/>
        <end position="269"/>
    </location>
</feature>
<feature type="transmembrane region" description="Helical" evidence="1">
    <location>
        <begin position="93"/>
        <end position="110"/>
    </location>
</feature>
<organism evidence="3 4">
    <name type="scientific">Paracidovorax wautersii</name>
    <dbReference type="NCBI Taxonomy" id="1177982"/>
    <lineage>
        <taxon>Bacteria</taxon>
        <taxon>Pseudomonadati</taxon>
        <taxon>Pseudomonadota</taxon>
        <taxon>Betaproteobacteria</taxon>
        <taxon>Burkholderiales</taxon>
        <taxon>Comamonadaceae</taxon>
        <taxon>Paracidovorax</taxon>
    </lineage>
</organism>
<keyword evidence="4" id="KW-1185">Reference proteome</keyword>
<protein>
    <submittedName>
        <fullName evidence="3">EamA-like transporter family protein</fullName>
    </submittedName>
</protein>
<feature type="transmembrane region" description="Helical" evidence="1">
    <location>
        <begin position="216"/>
        <end position="238"/>
    </location>
</feature>
<reference evidence="4" key="1">
    <citation type="submission" date="2016-10" db="EMBL/GenBank/DDBJ databases">
        <authorList>
            <person name="Varghese N."/>
            <person name="Submissions S."/>
        </authorList>
    </citation>
    <scope>NUCLEOTIDE SEQUENCE [LARGE SCALE GENOMIC DNA]</scope>
    <source>
        <strain evidence="4">DSM 27981</strain>
    </source>
</reference>
<evidence type="ECO:0000313" key="4">
    <source>
        <dbReference type="Proteomes" id="UP000199119"/>
    </source>
</evidence>